<comment type="caution">
    <text evidence="1">The sequence shown here is derived from an EMBL/GenBank/DDBJ whole genome shotgun (WGS) entry which is preliminary data.</text>
</comment>
<keyword evidence="2" id="KW-1185">Reference proteome</keyword>
<evidence type="ECO:0000313" key="1">
    <source>
        <dbReference type="EMBL" id="KMS55931.1"/>
    </source>
</evidence>
<accession>A0A0J7XW46</accession>
<name>A0A0J7XW46_9SPHN</name>
<reference evidence="1 2" key="1">
    <citation type="journal article" date="2015" name="G3 (Bethesda)">
        <title>Insights into Ongoing Evolution of the Hexachlorocyclohexane Catabolic Pathway from Comparative Genomics of Ten Sphingomonadaceae Strains.</title>
        <authorList>
            <person name="Pearce S.L."/>
            <person name="Oakeshott J.G."/>
            <person name="Pandey G."/>
        </authorList>
    </citation>
    <scope>NUCLEOTIDE SEQUENCE [LARGE SCALE GENOMIC DNA]</scope>
    <source>
        <strain evidence="1 2">LL01</strain>
    </source>
</reference>
<dbReference type="AlphaFoldDB" id="A0A0J7XW46"/>
<gene>
    <name evidence="1" type="ORF">V473_13555</name>
</gene>
<sequence length="35" mass="3858">MVEVRHQSAANKWLPSIHLLPLRGAIFPVIVLGGH</sequence>
<evidence type="ECO:0000313" key="2">
    <source>
        <dbReference type="Proteomes" id="UP000052232"/>
    </source>
</evidence>
<protein>
    <submittedName>
        <fullName evidence="1">Uncharacterized protein</fullName>
    </submittedName>
</protein>
<dbReference type="EMBL" id="JACT01000002">
    <property type="protein sequence ID" value="KMS55931.1"/>
    <property type="molecule type" value="Genomic_DNA"/>
</dbReference>
<dbReference type="PATRIC" id="fig|1420583.3.peg.2518"/>
<proteinExistence type="predicted"/>
<organism evidence="1 2">
    <name type="scientific">Sphingobium cupriresistens LL01</name>
    <dbReference type="NCBI Taxonomy" id="1420583"/>
    <lineage>
        <taxon>Bacteria</taxon>
        <taxon>Pseudomonadati</taxon>
        <taxon>Pseudomonadota</taxon>
        <taxon>Alphaproteobacteria</taxon>
        <taxon>Sphingomonadales</taxon>
        <taxon>Sphingomonadaceae</taxon>
        <taxon>Sphingobium</taxon>
    </lineage>
</organism>
<dbReference type="Proteomes" id="UP000052232">
    <property type="component" value="Unassembled WGS sequence"/>
</dbReference>